<gene>
    <name evidence="5" type="ORF">AN221_21070</name>
</gene>
<dbReference type="Pfam" id="PF01494">
    <property type="entry name" value="FAD_binding_3"/>
    <property type="match status" value="1"/>
</dbReference>
<feature type="compositionally biased region" description="Low complexity" evidence="3">
    <location>
        <begin position="222"/>
        <end position="245"/>
    </location>
</feature>
<reference evidence="5 6" key="1">
    <citation type="journal article" date="2016" name="Front. Microbiol.">
        <title>Comparative Genomics Analysis of Streptomyces Species Reveals Their Adaptation to the Marine Environment and Their Diversity at the Genomic Level.</title>
        <authorList>
            <person name="Tian X."/>
            <person name="Zhang Z."/>
            <person name="Yang T."/>
            <person name="Chen M."/>
            <person name="Li J."/>
            <person name="Chen F."/>
            <person name="Yang J."/>
            <person name="Li W."/>
            <person name="Zhang B."/>
            <person name="Zhang Z."/>
            <person name="Wu J."/>
            <person name="Zhang C."/>
            <person name="Long L."/>
            <person name="Xiao J."/>
        </authorList>
    </citation>
    <scope>NUCLEOTIDE SEQUENCE [LARGE SCALE GENOMIC DNA]</scope>
    <source>
        <strain evidence="5 6">SCSIO M10372</strain>
    </source>
</reference>
<comment type="caution">
    <text evidence="5">The sequence shown here is derived from an EMBL/GenBank/DDBJ whole genome shotgun (WGS) entry which is preliminary data.</text>
</comment>
<accession>A0A1E7LQU0</accession>
<dbReference type="InterPro" id="IPR050493">
    <property type="entry name" value="FAD-dep_Monooxygenase_BioMet"/>
</dbReference>
<evidence type="ECO:0000313" key="5">
    <source>
        <dbReference type="EMBL" id="OEV18572.1"/>
    </source>
</evidence>
<dbReference type="PANTHER" id="PTHR13789">
    <property type="entry name" value="MONOOXYGENASE"/>
    <property type="match status" value="1"/>
</dbReference>
<feature type="region of interest" description="Disordered" evidence="3">
    <location>
        <begin position="216"/>
        <end position="245"/>
    </location>
</feature>
<evidence type="ECO:0000256" key="3">
    <source>
        <dbReference type="SAM" id="MobiDB-lite"/>
    </source>
</evidence>
<dbReference type="AlphaFoldDB" id="A0A1E7LQU0"/>
<evidence type="ECO:0000256" key="2">
    <source>
        <dbReference type="ARBA" id="ARBA00023033"/>
    </source>
</evidence>
<dbReference type="RefSeq" id="WP_070202252.1">
    <property type="nucleotide sequence ID" value="NZ_LJGZ01000091.1"/>
</dbReference>
<evidence type="ECO:0000256" key="1">
    <source>
        <dbReference type="ARBA" id="ARBA00023002"/>
    </source>
</evidence>
<dbReference type="InterPro" id="IPR002938">
    <property type="entry name" value="FAD-bd"/>
</dbReference>
<dbReference type="SUPFAM" id="SSF51905">
    <property type="entry name" value="FAD/NAD(P)-binding domain"/>
    <property type="match status" value="1"/>
</dbReference>
<feature type="domain" description="FAD-binding" evidence="4">
    <location>
        <begin position="11"/>
        <end position="364"/>
    </location>
</feature>
<dbReference type="Gene3D" id="3.50.50.60">
    <property type="entry name" value="FAD/NAD(P)-binding domain"/>
    <property type="match status" value="1"/>
</dbReference>
<dbReference type="PRINTS" id="PR00420">
    <property type="entry name" value="RNGMNOXGNASE"/>
</dbReference>
<evidence type="ECO:0000259" key="4">
    <source>
        <dbReference type="Pfam" id="PF01494"/>
    </source>
</evidence>
<dbReference type="OrthoDB" id="4568714at2"/>
<organism evidence="5 6">
    <name type="scientific">Streptomyces nanshensis</name>
    <dbReference type="NCBI Taxonomy" id="518642"/>
    <lineage>
        <taxon>Bacteria</taxon>
        <taxon>Bacillati</taxon>
        <taxon>Actinomycetota</taxon>
        <taxon>Actinomycetes</taxon>
        <taxon>Kitasatosporales</taxon>
        <taxon>Streptomycetaceae</taxon>
        <taxon>Streptomyces</taxon>
    </lineage>
</organism>
<dbReference type="GO" id="GO:0071949">
    <property type="term" value="F:FAD binding"/>
    <property type="evidence" value="ECO:0007669"/>
    <property type="project" value="InterPro"/>
</dbReference>
<dbReference type="InterPro" id="IPR036188">
    <property type="entry name" value="FAD/NAD-bd_sf"/>
</dbReference>
<evidence type="ECO:0000313" key="6">
    <source>
        <dbReference type="Proteomes" id="UP000175971"/>
    </source>
</evidence>
<name>A0A1E7LQU0_9ACTN</name>
<sequence length="392" mass="41184">MTEREGTGTATVVGAGIAGLATAIGLRRAGWTVTVLERRTELERYGAAFGIHPTAQSALDRLGVGGALRAHAVPYRDAHIRTPDGRTLARLPLERIERKAGRPELLISRPYLLDALLAALDAFGDVPVKLGETVTDVAALAATQDLVVGADGIRSAVRNARFGARSGPRPVSTVAWIGIADFESPVHGETWGCGRFFGLTPVEPGRTNWYATVPVRGAEGSTGPAGPTGRMGPAGPTGPTALTGPTASSAAAEEELRAAFAGWHDPIPRILDATDPATWIRYEMRHLHPALPSFVSADGRMVPVALVGDAAHAMTPNLGQGACTAILDADALTRAVAAAPPGPAALAAALRAYDRERRRSAHRTAFASRTLHRFMSTERTRLRDAAVRLLPG</sequence>
<protein>
    <submittedName>
        <fullName evidence="5">Monooxygenase</fullName>
    </submittedName>
</protein>
<proteinExistence type="predicted"/>
<dbReference type="GO" id="GO:0004497">
    <property type="term" value="F:monooxygenase activity"/>
    <property type="evidence" value="ECO:0007669"/>
    <property type="project" value="UniProtKB-KW"/>
</dbReference>
<dbReference type="EMBL" id="LJGZ01000091">
    <property type="protein sequence ID" value="OEV18572.1"/>
    <property type="molecule type" value="Genomic_DNA"/>
</dbReference>
<dbReference type="Proteomes" id="UP000175971">
    <property type="component" value="Unassembled WGS sequence"/>
</dbReference>
<keyword evidence="2 5" id="KW-0503">Monooxygenase</keyword>
<dbReference type="PANTHER" id="PTHR13789:SF309">
    <property type="entry name" value="PUTATIVE (AFU_ORTHOLOGUE AFUA_6G14510)-RELATED"/>
    <property type="match status" value="1"/>
</dbReference>
<keyword evidence="1" id="KW-0560">Oxidoreductase</keyword>
<keyword evidence="6" id="KW-1185">Reference proteome</keyword>
<dbReference type="PATRIC" id="fig|518642.7.peg.5754"/>